<dbReference type="AlphaFoldDB" id="A0A0W0X492"/>
<name>A0A0W0X492_9GAMM</name>
<accession>A0A0W0X492</accession>
<dbReference type="RefSeq" id="WP_058503214.1">
    <property type="nucleotide sequence ID" value="NZ_CAAAIF010000002.1"/>
</dbReference>
<organism evidence="1 2">
    <name type="scientific">Legionella nautarum</name>
    <dbReference type="NCBI Taxonomy" id="45070"/>
    <lineage>
        <taxon>Bacteria</taxon>
        <taxon>Pseudomonadati</taxon>
        <taxon>Pseudomonadota</taxon>
        <taxon>Gammaproteobacteria</taxon>
        <taxon>Legionellales</taxon>
        <taxon>Legionellaceae</taxon>
        <taxon>Legionella</taxon>
    </lineage>
</organism>
<keyword evidence="2" id="KW-1185">Reference proteome</keyword>
<reference evidence="1 2" key="1">
    <citation type="submission" date="2015-11" db="EMBL/GenBank/DDBJ databases">
        <title>Genomic analysis of 38 Legionella species identifies large and diverse effector repertoires.</title>
        <authorList>
            <person name="Burstein D."/>
            <person name="Amaro F."/>
            <person name="Zusman T."/>
            <person name="Lifshitz Z."/>
            <person name="Cohen O."/>
            <person name="Gilbert J.A."/>
            <person name="Pupko T."/>
            <person name="Shuman H.A."/>
            <person name="Segal G."/>
        </authorList>
    </citation>
    <scope>NUCLEOTIDE SEQUENCE [LARGE SCALE GENOMIC DNA]</scope>
    <source>
        <strain evidence="1 2">ATCC 49506</strain>
    </source>
</reference>
<dbReference type="PATRIC" id="fig|45070.6.peg.130"/>
<dbReference type="EMBL" id="LNYO01000001">
    <property type="protein sequence ID" value="KTD39359.1"/>
    <property type="molecule type" value="Genomic_DNA"/>
</dbReference>
<evidence type="ECO:0008006" key="3">
    <source>
        <dbReference type="Google" id="ProtNLM"/>
    </source>
</evidence>
<dbReference type="Proteomes" id="UP000054725">
    <property type="component" value="Unassembled WGS sequence"/>
</dbReference>
<protein>
    <recommendedName>
        <fullName evidence="3">Substrate of the Dot/Icm secretion system</fullName>
    </recommendedName>
</protein>
<evidence type="ECO:0000313" key="2">
    <source>
        <dbReference type="Proteomes" id="UP000054725"/>
    </source>
</evidence>
<sequence>MYKTPYYKEIQEETNELRVNFTNHAGLYNFPGTQEILMKIEQIETVYTEKAKEQGKEAASLRLDQISFIKAITNDLKKDLKSENEEVRLEAERVLLGVVIHRYLRLIDSYKPKLEASLGSALTFFTSKVAYKDVSSCELYNTLHELFGFANLDPYTILFCSKALQNYLKLDKCKDRYAYINKDPYFFGKLNDIIKDAKVNTSFAKVPIKKQLAYISYIESMGVSLSVTDKKVARLIEQLSVLIMNRLEILEEVGYIDREKLFEDLDKLKPTPAIRDIFEDFVPNLAITKNGQMQTPDNEGQWKEDGEFKKVLTTCLAVHSKNILLGAYLLCLSQCNEEDTPHLRAALCSAISINDSNPLNKEKEEDKALIIKTLDHLRGFMRRGVTDKVKFAVWGDENQMMRVLTQLKGSYEHEPKSLVM</sequence>
<dbReference type="STRING" id="45070.Lnau_0126"/>
<evidence type="ECO:0000313" key="1">
    <source>
        <dbReference type="EMBL" id="KTD39359.1"/>
    </source>
</evidence>
<comment type="caution">
    <text evidence="1">The sequence shown here is derived from an EMBL/GenBank/DDBJ whole genome shotgun (WGS) entry which is preliminary data.</text>
</comment>
<gene>
    <name evidence="1" type="ORF">Lnau_0126</name>
</gene>
<proteinExistence type="predicted"/>
<dbReference type="OrthoDB" id="5645664at2"/>